<evidence type="ECO:0000259" key="1">
    <source>
        <dbReference type="PROSITE" id="PS50181"/>
    </source>
</evidence>
<evidence type="ECO:0000313" key="3">
    <source>
        <dbReference type="RefSeq" id="XP_019085639.1"/>
    </source>
</evidence>
<dbReference type="PANTHER" id="PTHR31111:SF106">
    <property type="entry name" value="F-BOX ASSOCIATED UBIQUITINATION EFFECTOR FAMILY PROTEIN"/>
    <property type="match status" value="1"/>
</dbReference>
<dbReference type="PROSITE" id="PS50181">
    <property type="entry name" value="FBOX"/>
    <property type="match status" value="1"/>
</dbReference>
<gene>
    <name evidence="3" type="primary">LOC104715893</name>
</gene>
<accession>A0ABM1QFV1</accession>
<dbReference type="InterPro" id="IPR036047">
    <property type="entry name" value="F-box-like_dom_sf"/>
</dbReference>
<protein>
    <submittedName>
        <fullName evidence="3">F-box protein At2g21930-like</fullName>
    </submittedName>
</protein>
<dbReference type="NCBIfam" id="TIGR01640">
    <property type="entry name" value="F_box_assoc_1"/>
    <property type="match status" value="1"/>
</dbReference>
<sequence>MGAHEAEKKKNLDDLKTTGGSSHTISIPADVIQEIFKGLPVKSLARFVCVSKEYASFIRNRDFVKTYLMKSSDSPQSLIFTFEGKSSGKHFFFSSLQPQDRGELVSSALAVYHMKCHFHPYKTFAPSVNGLICYGPSCKLMVYNPSTRRSITLPKIESMRIDIYHFLGYDPIDGDYKVLCMTKGDPVGKRYGLAQELRLLTLGKDKSWRMIEDFPLHFLDFHESPDICIHGVLYYRALLNEDGKSEAFMSFDVRSEKFDLIKGPELPLKHLSFPKLTCYEGKLAFVFSKCHNHIYSIELWVLEDAATHEWSMQSFSSPITNGQPSCYYIYYYYFFHVYCANDAGEFVLAPAFVERGPFDVLYYDPKKNRVRRVVIEGITGREDPLWNKDPNHRIISVIPGHANNLMFL</sequence>
<dbReference type="Pfam" id="PF00646">
    <property type="entry name" value="F-box"/>
    <property type="match status" value="1"/>
</dbReference>
<evidence type="ECO:0000313" key="2">
    <source>
        <dbReference type="Proteomes" id="UP000694864"/>
    </source>
</evidence>
<dbReference type="InterPro" id="IPR013187">
    <property type="entry name" value="F-box-assoc_dom_typ3"/>
</dbReference>
<dbReference type="Pfam" id="PF08268">
    <property type="entry name" value="FBA_3"/>
    <property type="match status" value="1"/>
</dbReference>
<dbReference type="GeneID" id="104715893"/>
<name>A0ABM1QFV1_CAMSA</name>
<reference evidence="3" key="2">
    <citation type="submission" date="2025-08" db="UniProtKB">
        <authorList>
            <consortium name="RefSeq"/>
        </authorList>
    </citation>
    <scope>IDENTIFICATION</scope>
    <source>
        <tissue evidence="3">Leaf</tissue>
    </source>
</reference>
<organism evidence="2 3">
    <name type="scientific">Camelina sativa</name>
    <name type="common">False flax</name>
    <name type="synonym">Myagrum sativum</name>
    <dbReference type="NCBI Taxonomy" id="90675"/>
    <lineage>
        <taxon>Eukaryota</taxon>
        <taxon>Viridiplantae</taxon>
        <taxon>Streptophyta</taxon>
        <taxon>Embryophyta</taxon>
        <taxon>Tracheophyta</taxon>
        <taxon>Spermatophyta</taxon>
        <taxon>Magnoliopsida</taxon>
        <taxon>eudicotyledons</taxon>
        <taxon>Gunneridae</taxon>
        <taxon>Pentapetalae</taxon>
        <taxon>rosids</taxon>
        <taxon>malvids</taxon>
        <taxon>Brassicales</taxon>
        <taxon>Brassicaceae</taxon>
        <taxon>Camelineae</taxon>
        <taxon>Camelina</taxon>
    </lineage>
</organism>
<keyword evidence="2" id="KW-1185">Reference proteome</keyword>
<reference evidence="2" key="1">
    <citation type="journal article" date="2014" name="Nat. Commun.">
        <title>The emerging biofuel crop Camelina sativa retains a highly undifferentiated hexaploid genome structure.</title>
        <authorList>
            <person name="Kagale S."/>
            <person name="Koh C."/>
            <person name="Nixon J."/>
            <person name="Bollina V."/>
            <person name="Clarke W.E."/>
            <person name="Tuteja R."/>
            <person name="Spillane C."/>
            <person name="Robinson S.J."/>
            <person name="Links M.G."/>
            <person name="Clarke C."/>
            <person name="Higgins E.E."/>
            <person name="Huebert T."/>
            <person name="Sharpe A.G."/>
            <person name="Parkin I.A."/>
        </authorList>
    </citation>
    <scope>NUCLEOTIDE SEQUENCE [LARGE SCALE GENOMIC DNA]</scope>
    <source>
        <strain evidence="2">cv. DH55</strain>
    </source>
</reference>
<dbReference type="SMART" id="SM00256">
    <property type="entry name" value="FBOX"/>
    <property type="match status" value="1"/>
</dbReference>
<dbReference type="SUPFAM" id="SSF81383">
    <property type="entry name" value="F-box domain"/>
    <property type="match status" value="1"/>
</dbReference>
<dbReference type="InterPro" id="IPR001810">
    <property type="entry name" value="F-box_dom"/>
</dbReference>
<dbReference type="InterPro" id="IPR017451">
    <property type="entry name" value="F-box-assoc_interact_dom"/>
</dbReference>
<dbReference type="Proteomes" id="UP000694864">
    <property type="component" value="Chromosome 9"/>
</dbReference>
<dbReference type="RefSeq" id="XP_019085639.1">
    <property type="nucleotide sequence ID" value="XM_019230094.1"/>
</dbReference>
<proteinExistence type="predicted"/>
<dbReference type="PANTHER" id="PTHR31111">
    <property type="entry name" value="BNAA05G37150D PROTEIN-RELATED"/>
    <property type="match status" value="1"/>
</dbReference>
<feature type="domain" description="F-box" evidence="1">
    <location>
        <begin position="21"/>
        <end position="67"/>
    </location>
</feature>